<evidence type="ECO:0000313" key="4">
    <source>
        <dbReference type="EMBL" id="EDM00107.1"/>
    </source>
</evidence>
<organism evidence="4 5">
    <name type="scientific">Rattus norvegicus</name>
    <name type="common">Rat</name>
    <dbReference type="NCBI Taxonomy" id="10116"/>
    <lineage>
        <taxon>Eukaryota</taxon>
        <taxon>Metazoa</taxon>
        <taxon>Chordata</taxon>
        <taxon>Craniata</taxon>
        <taxon>Vertebrata</taxon>
        <taxon>Euteleostomi</taxon>
        <taxon>Mammalia</taxon>
        <taxon>Eutheria</taxon>
        <taxon>Euarchontoglires</taxon>
        <taxon>Glires</taxon>
        <taxon>Rodentia</taxon>
        <taxon>Myomorpha</taxon>
        <taxon>Muroidea</taxon>
        <taxon>Muridae</taxon>
        <taxon>Murinae</taxon>
        <taxon>Rattus</taxon>
    </lineage>
</organism>
<dbReference type="PANTHER" id="PTHR10133:SF27">
    <property type="entry name" value="DNA POLYMERASE NU"/>
    <property type="match status" value="1"/>
</dbReference>
<dbReference type="Gene3D" id="1.20.1060.10">
    <property type="entry name" value="Taq DNA Polymerase, Chain T, domain 4"/>
    <property type="match status" value="1"/>
</dbReference>
<dbReference type="AlphaFoldDB" id="A6IK43"/>
<reference evidence="5" key="1">
    <citation type="submission" date="2005-09" db="EMBL/GenBank/DDBJ databases">
        <authorList>
            <person name="Mural R.J."/>
            <person name="Li P.W."/>
            <person name="Adams M.D."/>
            <person name="Amanatides P.G."/>
            <person name="Baden-Tillson H."/>
            <person name="Barnstead M."/>
            <person name="Chin S.H."/>
            <person name="Dew I."/>
            <person name="Evans C.A."/>
            <person name="Ferriera S."/>
            <person name="Flanigan M."/>
            <person name="Fosler C."/>
            <person name="Glodek A."/>
            <person name="Gu Z."/>
            <person name="Holt R.A."/>
            <person name="Jennings D."/>
            <person name="Kraft C.L."/>
            <person name="Lu F."/>
            <person name="Nguyen T."/>
            <person name="Nusskern D.R."/>
            <person name="Pfannkoch C.M."/>
            <person name="Sitter C."/>
            <person name="Sutton G.G."/>
            <person name="Venter J.C."/>
            <person name="Wang Z."/>
            <person name="Woodage T."/>
            <person name="Zheng X.H."/>
            <person name="Zhong F."/>
        </authorList>
    </citation>
    <scope>NUCLEOTIDE SEQUENCE [LARGE SCALE GENOMIC DNA]</scope>
    <source>
        <strain>BN</strain>
        <strain evidence="5">Sprague-Dawley</strain>
    </source>
</reference>
<name>A6IK43_RAT</name>
<dbReference type="Pfam" id="PF00476">
    <property type="entry name" value="DNA_pol_A"/>
    <property type="match status" value="1"/>
</dbReference>
<dbReference type="SUPFAM" id="SSF56672">
    <property type="entry name" value="DNA/RNA polymerases"/>
    <property type="match status" value="1"/>
</dbReference>
<keyword evidence="2" id="KW-0812">Transmembrane</keyword>
<dbReference type="GO" id="GO:0003677">
    <property type="term" value="F:DNA binding"/>
    <property type="evidence" value="ECO:0007669"/>
    <property type="project" value="InterPro"/>
</dbReference>
<dbReference type="PANTHER" id="PTHR10133">
    <property type="entry name" value="DNA POLYMERASE I"/>
    <property type="match status" value="1"/>
</dbReference>
<keyword evidence="1" id="KW-0235">DNA replication</keyword>
<feature type="domain" description="DNA-directed DNA polymerase family A palm" evidence="3">
    <location>
        <begin position="11"/>
        <end position="66"/>
    </location>
</feature>
<evidence type="ECO:0000313" key="5">
    <source>
        <dbReference type="Proteomes" id="UP000234681"/>
    </source>
</evidence>
<sequence>MENHKISIDKEEMERTSALLGAHLKKLEQEAHFVAGEQFLIMSNNQLREILFGKLKLHLLSQRKHLPRTGLQNQLSTSEAMRGAMGELLLVFLLVPLAVPLLLICVCSPDLTELDCWAPSLLHGIRLEL</sequence>
<dbReference type="InterPro" id="IPR002298">
    <property type="entry name" value="DNA_polymerase_A"/>
</dbReference>
<keyword evidence="2" id="KW-0472">Membrane</keyword>
<evidence type="ECO:0000259" key="3">
    <source>
        <dbReference type="Pfam" id="PF00476"/>
    </source>
</evidence>
<protein>
    <submittedName>
        <fullName evidence="4">RCG36059</fullName>
    </submittedName>
</protein>
<evidence type="ECO:0000256" key="1">
    <source>
        <dbReference type="ARBA" id="ARBA00022705"/>
    </source>
</evidence>
<gene>
    <name evidence="4" type="ORF">rCG_36059</name>
</gene>
<accession>A6IK43</accession>
<dbReference type="GO" id="GO:0006261">
    <property type="term" value="P:DNA-templated DNA replication"/>
    <property type="evidence" value="ECO:0007669"/>
    <property type="project" value="InterPro"/>
</dbReference>
<dbReference type="GO" id="GO:0006281">
    <property type="term" value="P:DNA repair"/>
    <property type="evidence" value="ECO:0007669"/>
    <property type="project" value="UniProtKB-ARBA"/>
</dbReference>
<dbReference type="InterPro" id="IPR001098">
    <property type="entry name" value="DNA-dir_DNA_pol_A_palm_dom"/>
</dbReference>
<dbReference type="Proteomes" id="UP000234681">
    <property type="component" value="Chromosome 14"/>
</dbReference>
<dbReference type="EMBL" id="CH473963">
    <property type="protein sequence ID" value="EDM00107.1"/>
    <property type="molecule type" value="Genomic_DNA"/>
</dbReference>
<proteinExistence type="predicted"/>
<evidence type="ECO:0000256" key="2">
    <source>
        <dbReference type="SAM" id="Phobius"/>
    </source>
</evidence>
<feature type="transmembrane region" description="Helical" evidence="2">
    <location>
        <begin position="88"/>
        <end position="111"/>
    </location>
</feature>
<dbReference type="InterPro" id="IPR043502">
    <property type="entry name" value="DNA/RNA_pol_sf"/>
</dbReference>
<dbReference type="GO" id="GO:0003887">
    <property type="term" value="F:DNA-directed DNA polymerase activity"/>
    <property type="evidence" value="ECO:0007669"/>
    <property type="project" value="InterPro"/>
</dbReference>
<keyword evidence="2" id="KW-1133">Transmembrane helix</keyword>